<dbReference type="InParanoid" id="A0A1Q3BYE7"/>
<reference evidence="7" key="1">
    <citation type="submission" date="2016-04" db="EMBL/GenBank/DDBJ databases">
        <title>Cephalotus genome sequencing.</title>
        <authorList>
            <person name="Fukushima K."/>
            <person name="Hasebe M."/>
            <person name="Fang X."/>
        </authorList>
    </citation>
    <scope>NUCLEOTIDE SEQUENCE [LARGE SCALE GENOMIC DNA]</scope>
    <source>
        <strain evidence="7">cv. St1</strain>
    </source>
</reference>
<name>A0A1Q3BYE7_CEPFO</name>
<comment type="caution">
    <text evidence="6">The sequence shown here is derived from an EMBL/GenBank/DDBJ whole genome shotgun (WGS) entry which is preliminary data.</text>
</comment>
<dbReference type="GO" id="GO:0004659">
    <property type="term" value="F:prenyltransferase activity"/>
    <property type="evidence" value="ECO:0007669"/>
    <property type="project" value="InterPro"/>
</dbReference>
<protein>
    <submittedName>
        <fullName evidence="6">Polyprenyl_synt domain-containing protein</fullName>
    </submittedName>
</protein>
<gene>
    <name evidence="6" type="ORF">CFOL_v3_16400</name>
</gene>
<keyword evidence="7" id="KW-1185">Reference proteome</keyword>
<evidence type="ECO:0000313" key="7">
    <source>
        <dbReference type="Proteomes" id="UP000187406"/>
    </source>
</evidence>
<accession>A0A1Q3BYE7</accession>
<dbReference type="GO" id="GO:0008299">
    <property type="term" value="P:isoprenoid biosynthetic process"/>
    <property type="evidence" value="ECO:0007669"/>
    <property type="project" value="InterPro"/>
</dbReference>
<evidence type="ECO:0000313" key="6">
    <source>
        <dbReference type="EMBL" id="GAV72912.1"/>
    </source>
</evidence>
<dbReference type="GO" id="GO:0046872">
    <property type="term" value="F:metal ion binding"/>
    <property type="evidence" value="ECO:0007669"/>
    <property type="project" value="UniProtKB-KW"/>
</dbReference>
<proteinExistence type="inferred from homology"/>
<comment type="similarity">
    <text evidence="2 5">Belongs to the FPP/GGPP synthase family.</text>
</comment>
<evidence type="ECO:0000256" key="4">
    <source>
        <dbReference type="ARBA" id="ARBA00022842"/>
    </source>
</evidence>
<evidence type="ECO:0000256" key="2">
    <source>
        <dbReference type="ARBA" id="ARBA00006706"/>
    </source>
</evidence>
<dbReference type="EMBL" id="BDDD01001053">
    <property type="protein sequence ID" value="GAV72912.1"/>
    <property type="molecule type" value="Genomic_DNA"/>
</dbReference>
<sequence length="300" mass="32965">MALAGAGALLHLNGNRIVQFPYRPANPTRLSPSSYNKAMMVMNQSYWDSIHADVETHLREAIHVRPPLSVYEPMHHLALETPQNTAPALCAAACELVGGHRDQAMAAAAALHLMHAATYTHGHLPLTDRSKPMITHHAYGPNIELLIGDAIIPFGFELLSMSDDSARDISDRVLRVIIEIARVTGSQGIISGQYHEIQYDESKNNHDLELIKRISEKKEGELHECGAKCGAILGGGNEDEVEKLRKFGFYVGMVKGMLHRGDKSDEILMREVEELKSLALDQLTGFNATKVEAFANLVGS</sequence>
<keyword evidence="5" id="KW-0808">Transferase</keyword>
<dbReference type="AlphaFoldDB" id="A0A1Q3BYE7"/>
<dbReference type="PANTHER" id="PTHR43281">
    <property type="entry name" value="FARNESYL DIPHOSPHATE SYNTHASE"/>
    <property type="match status" value="1"/>
</dbReference>
<dbReference type="SUPFAM" id="SSF48576">
    <property type="entry name" value="Terpenoid synthases"/>
    <property type="match status" value="1"/>
</dbReference>
<dbReference type="STRING" id="3775.A0A1Q3BYE7"/>
<dbReference type="InterPro" id="IPR008949">
    <property type="entry name" value="Isoprenoid_synthase_dom_sf"/>
</dbReference>
<dbReference type="Gene3D" id="1.10.600.10">
    <property type="entry name" value="Farnesyl Diphosphate Synthase"/>
    <property type="match status" value="1"/>
</dbReference>
<comment type="cofactor">
    <cofactor evidence="1">
        <name>Mg(2+)</name>
        <dbReference type="ChEBI" id="CHEBI:18420"/>
    </cofactor>
</comment>
<dbReference type="InterPro" id="IPR000092">
    <property type="entry name" value="Polyprenyl_synt"/>
</dbReference>
<evidence type="ECO:0000256" key="3">
    <source>
        <dbReference type="ARBA" id="ARBA00022723"/>
    </source>
</evidence>
<keyword evidence="4" id="KW-0460">Magnesium</keyword>
<dbReference type="PANTHER" id="PTHR43281:SF6">
    <property type="entry name" value="HETERODIMERIC GERANYLGERANYL PYROPHOSPHATE SYNTHASE SMALL SUBUNIT, CHLOROPLASTIC-LIKE"/>
    <property type="match status" value="1"/>
</dbReference>
<dbReference type="OrthoDB" id="1923994at2759"/>
<evidence type="ECO:0000256" key="5">
    <source>
        <dbReference type="RuleBase" id="RU004466"/>
    </source>
</evidence>
<dbReference type="Proteomes" id="UP000187406">
    <property type="component" value="Unassembled WGS sequence"/>
</dbReference>
<organism evidence="6 7">
    <name type="scientific">Cephalotus follicularis</name>
    <name type="common">Albany pitcher plant</name>
    <dbReference type="NCBI Taxonomy" id="3775"/>
    <lineage>
        <taxon>Eukaryota</taxon>
        <taxon>Viridiplantae</taxon>
        <taxon>Streptophyta</taxon>
        <taxon>Embryophyta</taxon>
        <taxon>Tracheophyta</taxon>
        <taxon>Spermatophyta</taxon>
        <taxon>Magnoliopsida</taxon>
        <taxon>eudicotyledons</taxon>
        <taxon>Gunneridae</taxon>
        <taxon>Pentapetalae</taxon>
        <taxon>rosids</taxon>
        <taxon>fabids</taxon>
        <taxon>Oxalidales</taxon>
        <taxon>Cephalotaceae</taxon>
        <taxon>Cephalotus</taxon>
    </lineage>
</organism>
<evidence type="ECO:0000256" key="1">
    <source>
        <dbReference type="ARBA" id="ARBA00001946"/>
    </source>
</evidence>
<keyword evidence="3" id="KW-0479">Metal-binding</keyword>
<dbReference type="Pfam" id="PF00348">
    <property type="entry name" value="polyprenyl_synt"/>
    <property type="match status" value="1"/>
</dbReference>